<evidence type="ECO:0000256" key="2">
    <source>
        <dbReference type="SAM" id="MobiDB-lite"/>
    </source>
</evidence>
<proteinExistence type="predicted"/>
<organism evidence="3 4">
    <name type="scientific">Linderina pennispora</name>
    <dbReference type="NCBI Taxonomy" id="61395"/>
    <lineage>
        <taxon>Eukaryota</taxon>
        <taxon>Fungi</taxon>
        <taxon>Fungi incertae sedis</taxon>
        <taxon>Zoopagomycota</taxon>
        <taxon>Kickxellomycotina</taxon>
        <taxon>Kickxellomycetes</taxon>
        <taxon>Kickxellales</taxon>
        <taxon>Kickxellaceae</taxon>
        <taxon>Linderina</taxon>
    </lineage>
</organism>
<sequence>MAPVQRRRSLRLAEKEALSKAGEDSRTGKPERKGRVIASRYMNSTKSRAAATADSRPQAAPSRAARAGPSRPTRPVTARSTPARKSATSTATKRAAAAAAAEPIASRPQTPRRPTRTATIATPRPAANHAGSAAPGSSGLYTEYIQWCLLEARSQRQFDEAKQLADNELQRLLEEAEAEKQALLEEQRRYKLMRELTALAKWLKDNKPFMVDMKGCIDKVREPYMQLAARLRDTTRAMPVTGVHFENSAALVKDLEQYMEAVRMCFSGDDARDMFKVAELLRAYYGGTEEETELMSECIRLKESLAVNANMAVSGNLRLG</sequence>
<dbReference type="Proteomes" id="UP000193922">
    <property type="component" value="Unassembled WGS sequence"/>
</dbReference>
<dbReference type="GeneID" id="63799779"/>
<feature type="compositionally biased region" description="Basic residues" evidence="2">
    <location>
        <begin position="1"/>
        <end position="10"/>
    </location>
</feature>
<keyword evidence="1" id="KW-0175">Coiled coil</keyword>
<feature type="compositionally biased region" description="Low complexity" evidence="2">
    <location>
        <begin position="55"/>
        <end position="109"/>
    </location>
</feature>
<accession>A0A1Y1WG25</accession>
<dbReference type="OrthoDB" id="5580120at2759"/>
<keyword evidence="4" id="KW-1185">Reference proteome</keyword>
<dbReference type="STRING" id="61395.A0A1Y1WG25"/>
<feature type="region of interest" description="Disordered" evidence="2">
    <location>
        <begin position="1"/>
        <end position="136"/>
    </location>
</feature>
<reference evidence="3 4" key="1">
    <citation type="submission" date="2016-07" db="EMBL/GenBank/DDBJ databases">
        <title>Pervasive Adenine N6-methylation of Active Genes in Fungi.</title>
        <authorList>
            <consortium name="DOE Joint Genome Institute"/>
            <person name="Mondo S.J."/>
            <person name="Dannebaum R.O."/>
            <person name="Kuo R.C."/>
            <person name="Labutti K."/>
            <person name="Haridas S."/>
            <person name="Kuo A."/>
            <person name="Salamov A."/>
            <person name="Ahrendt S.R."/>
            <person name="Lipzen A."/>
            <person name="Sullivan W."/>
            <person name="Andreopoulos W.B."/>
            <person name="Clum A."/>
            <person name="Lindquist E."/>
            <person name="Daum C."/>
            <person name="Ramamoorthy G.K."/>
            <person name="Gryganskyi A."/>
            <person name="Culley D."/>
            <person name="Magnuson J.K."/>
            <person name="James T.Y."/>
            <person name="O'Malley M.A."/>
            <person name="Stajich J.E."/>
            <person name="Spatafora J.W."/>
            <person name="Visel A."/>
            <person name="Grigoriev I.V."/>
        </authorList>
    </citation>
    <scope>NUCLEOTIDE SEQUENCE [LARGE SCALE GENOMIC DNA]</scope>
    <source>
        <strain evidence="3 4">ATCC 12442</strain>
    </source>
</reference>
<evidence type="ECO:0000313" key="4">
    <source>
        <dbReference type="Proteomes" id="UP000193922"/>
    </source>
</evidence>
<dbReference type="AlphaFoldDB" id="A0A1Y1WG25"/>
<feature type="compositionally biased region" description="Low complexity" evidence="2">
    <location>
        <begin position="116"/>
        <end position="127"/>
    </location>
</feature>
<dbReference type="RefSeq" id="XP_040745856.1">
    <property type="nucleotide sequence ID" value="XM_040883131.1"/>
</dbReference>
<gene>
    <name evidence="3" type="ORF">DL89DRAFT_113155</name>
</gene>
<comment type="caution">
    <text evidence="3">The sequence shown here is derived from an EMBL/GenBank/DDBJ whole genome shotgun (WGS) entry which is preliminary data.</text>
</comment>
<evidence type="ECO:0000313" key="3">
    <source>
        <dbReference type="EMBL" id="ORX72432.1"/>
    </source>
</evidence>
<dbReference type="EMBL" id="MCFD01000003">
    <property type="protein sequence ID" value="ORX72432.1"/>
    <property type="molecule type" value="Genomic_DNA"/>
</dbReference>
<protein>
    <submittedName>
        <fullName evidence="3">Uncharacterized protein</fullName>
    </submittedName>
</protein>
<name>A0A1Y1WG25_9FUNG</name>
<feature type="compositionally biased region" description="Basic and acidic residues" evidence="2">
    <location>
        <begin position="11"/>
        <end position="34"/>
    </location>
</feature>
<evidence type="ECO:0000256" key="1">
    <source>
        <dbReference type="SAM" id="Coils"/>
    </source>
</evidence>
<feature type="coiled-coil region" evidence="1">
    <location>
        <begin position="155"/>
        <end position="193"/>
    </location>
</feature>